<feature type="compositionally biased region" description="Low complexity" evidence="6">
    <location>
        <begin position="918"/>
        <end position="931"/>
    </location>
</feature>
<feature type="compositionally biased region" description="Polar residues" evidence="6">
    <location>
        <begin position="998"/>
        <end position="1013"/>
    </location>
</feature>
<feature type="compositionally biased region" description="Polar residues" evidence="6">
    <location>
        <begin position="1055"/>
        <end position="1065"/>
    </location>
</feature>
<dbReference type="InterPro" id="IPR012317">
    <property type="entry name" value="Poly(ADP-ribose)pol_cat_dom"/>
</dbReference>
<dbReference type="GO" id="GO:0071782">
    <property type="term" value="C:endoplasmic reticulum tubular network"/>
    <property type="evidence" value="ECO:0000318"/>
    <property type="project" value="GO_Central"/>
</dbReference>
<evidence type="ECO:0000256" key="3">
    <source>
        <dbReference type="ARBA" id="ARBA00022695"/>
    </source>
</evidence>
<feature type="region of interest" description="Disordered" evidence="6">
    <location>
        <begin position="2185"/>
        <end position="2211"/>
    </location>
</feature>
<evidence type="ECO:0000256" key="1">
    <source>
        <dbReference type="ARBA" id="ARBA00022676"/>
    </source>
</evidence>
<feature type="compositionally biased region" description="Basic and acidic residues" evidence="6">
    <location>
        <begin position="1"/>
        <end position="10"/>
    </location>
</feature>
<dbReference type="Gene3D" id="3.90.228.10">
    <property type="match status" value="4"/>
</dbReference>
<dbReference type="InterPro" id="IPR051838">
    <property type="entry name" value="ARTD_PARP"/>
</dbReference>
<dbReference type="GO" id="GO:0003950">
    <property type="term" value="F:NAD+ poly-ADP-ribosyltransferase activity"/>
    <property type="evidence" value="ECO:0007669"/>
    <property type="project" value="UniProtKB-UniRule"/>
</dbReference>
<feature type="compositionally biased region" description="Basic residues" evidence="6">
    <location>
        <begin position="647"/>
        <end position="663"/>
    </location>
</feature>
<feature type="compositionally biased region" description="Basic and acidic residues" evidence="6">
    <location>
        <begin position="847"/>
        <end position="871"/>
    </location>
</feature>
<sequence length="2722" mass="303991">MAGGIENHDDSMEESDGFMESTEHSECDLSDVGDMEFYDDANEYCSVHQHLKDDIRKALAAYPQPEDELGIPSVQIDETRTGLKYISSVVLTFTLKEISDHLLELWDLEDTPAIIMEMDNIHRGEFRSYGQLPTITVKKHSSEGHFIVGEQLKNFALRLCRESFSLRTNESPEVAGSFFRLVYGKVKERLLRLSEYCITCGEILSTGGVLPSICDRDLCMYQYSELHLFDGLSVPRVSPEVLSLLIFAFSNANLSSRRSDILTPAPPIRSIKDLLEEAKEKRLAKRGEIGDAKDATSEQMTGSTYWNYTVTNAQIQNSKYAYSSIETSTFSVLLENMPCPKEFLASVSSYAQFRKEWTQMSDIIDWLVISNRSYLEFVPRPMNVDFLHTDNQYCFVSDTPAKQAQFDKLVADNGGKTRFFYHGSPLDNWHSIIRSGLKNMSGTKYQLVGAAYGKGIYLSPFLDFALGYASRGITGSSFTSRRLKDGSIMTQDRPIRSDCKNSCCATERTEDLSCVALVEVVDCPAAYSEKTDEIFVVEKEQWCSIRMLLLYRQSDINKLHEAVSKACTKDYVPGSRTMASMGRGPKTNRKSKRGGAPPPAVVPPLPSSASMGSTGGGLMSYMMSKFSTWAAASGAPTGTGNPTARRPLSHRPRRVISKRREKKGRSGERPERRSMRPSWRLQKEDPGPSGLNKRDGDSDDELLVMPRGDGDKKKTAKGDYAMYKKMRDKQLADQKEKKDMIERKKGKNLFKRKRSLSDSMAEVPKKTSSSPSMDRGDDTMFAESDLGESGDDDFKFDDEDIQVTKVVPRKEKKKGKQEKEETKAMEDDDTDERQQAIMNDIMSKESVTNEEKNEGKDMEDGDRVHVGEKDSPAGPSTSQTSSFIRASASLFPRSRSFRLLPSTLSSSKASGLPPQPLLLPNNAPPSASSLSINVSAPPPPLPGSVIMSGMMPPGFPGSSVFQMMGSMLSRRRRRGGDGGGIPGDLTSLTDEQREQIARSRSPSANDSMDTESVQAKRFKAMDPEDCRENVEAGDPSSSLNSSSDAIEQEPKLFETPSSTVTPSSGDNSDHEEDSYEYEEEEDSDVELSDAEDDYEAALIYEKEALPHAFLVEDVKMAAKENLRLEKELCIASVQIETPETGNEGFCRVAMTLNVSSLPEMLRHLWELGSAMTVAVIIEGIHKEQYREFERRPIVLARIDTNKASKFPVGECLINVIKTFVTENYSQTENLSPAVTGSFFSKLYRMLEERMKTLTEFCMVCGSKLYAGGLLPSICAGELCQYQYQELGLMEGLTTPRVSAPVLSLLLIAFSSAAISPRHKDILTPSPSARNRDRLMKDVRELHPLYAVARDAVCNEDPQVHGALQGLQEGNSKLVISNQSYLEVVPPALNVEFLQTSKQFLFVSDTPAKQAEFDKLVADHGGKTRFLFHGSKCENWHSIIRTGLKNMSGTKYQLVGAVHGNGIYLSNHLNTSFHYCSRFEERMVSDQCTTNKCCMSSAMHGGMVLLAIVEVVDTPEAFGYDKDTIVVVKEEKWCSIRMLVAYNGLAHTAPAVDLKNITNENRDKINEVVQMFKTADLIERARHAEVDETQEVTENDANTSQVQDEVLSVGSQISTITVSSGEEREEDQMLSDEESEEDDAFDAAIIYEKEASEHPFLKEDVKMAAKNFPKLEKELCIPSVQIEPPVAGHDGTCSVALTLKDKIRHLWELGTAMTVSVIVDGIHKREYRKCDRRPKVLARMDSEKPSTFPVGECLSNVIKQLISDTYTLAENESPAHTGSYFSMLYEQLIERLRTLTDYCMVCGAQLYRGGLLPSICEGALCQYQYQELGLLDGLATPRVSADVLSLLMMAFNAAANSPRWNDILTPAPSARDNETLIAEAKKLYKRLDGKKLSHKEGYDIHHSLAPVMPCAKSIMKSPTTYSEFKKEFPSMAEFIEWLVISNQSYLEVVPPTLNVQYLQTDNQFLFVADTPSKQTEFDTLVQQWGGKTRYLFHGSRMENWHSIIRSGLKNMSGTNLMLVGAIFGPGIYLSNHLATSYHYSSHFDAGCVADRCVNQKCCMPSISDGGMTLLAVVEVVDHPAAFGPVPTQYKDNVVVVKDEKWCSIRMLIAYSGATPTVDLNQMDAVAIKQIRDVVHMFKTADVVTRAKHADNDMGEEQEEEMEDAGASQIKQEVHEVHSIGSRISTITLSSDAHPEERGEDQMLSEEESEEDDAFDAAMIYEKEASEHPFLKEDVKMAAKDFPELEKELCIPSVQIEPPVASQDGTCSVALTLNVSSLPERYRHLWELGTAMTVSVIVDGIHKREFRKCDRRPTVLARMDSDKPSKFPVGECLSNVIKPLITDTYTLEENASPALTYSYFSMLYEQLMERLRTLTDYCMVCGAELYVRGVLPSICEGTLCQYQYHELGLLDGLTTPRVSADVLSLLMMTFNAAANSPRWNDILTPAPSARDRDRLIVEAKKLYKRLDGKKFSHNEGLDIHHSLAPVMPCAKSIMKSPTTYSEFKKEFPSMAEFIEWLVISNQSYLEVVPPSYNVHYLQTNNQFLFVADTPAKQAQFDALVQQHGGRTRYLFHGSRMENWHSIIRSGLKNMSGTKYQLVGAAYGNGIYLSNHLATSYQYCTRYDPTSVADHCVYNKCCMPSISEGGMTLLAVVEVVDTPTAYVYNKDKIVVINEEKWCSIRMLVAYSGRTPEIDLNRMDAAAIKQIRDVSHMFKTADLVERAKHA</sequence>
<dbReference type="GO" id="GO:0005635">
    <property type="term" value="C:nuclear envelope"/>
    <property type="evidence" value="ECO:0000318"/>
    <property type="project" value="GO_Central"/>
</dbReference>
<accession>A0A2A6CRX8</accession>
<dbReference type="EnsemblMetazoa" id="PPA12581.1">
    <property type="protein sequence ID" value="PPA12581.1"/>
    <property type="gene ID" value="WBGene00102135"/>
</dbReference>
<feature type="compositionally biased region" description="Polar residues" evidence="6">
    <location>
        <begin position="874"/>
        <end position="884"/>
    </location>
</feature>
<feature type="compositionally biased region" description="Acidic residues" evidence="6">
    <location>
        <begin position="2201"/>
        <end position="2211"/>
    </location>
</feature>
<gene>
    <name evidence="7" type="primary">WBGene00102135</name>
</gene>
<evidence type="ECO:0000313" key="8">
    <source>
        <dbReference type="Proteomes" id="UP000005239"/>
    </source>
</evidence>
<feature type="compositionally biased region" description="Pro residues" evidence="6">
    <location>
        <begin position="596"/>
        <end position="606"/>
    </location>
</feature>
<feature type="compositionally biased region" description="Basic and acidic residues" evidence="6">
    <location>
        <begin position="728"/>
        <end position="743"/>
    </location>
</feature>
<dbReference type="Proteomes" id="UP000005239">
    <property type="component" value="Unassembled WGS sequence"/>
</dbReference>
<keyword evidence="8" id="KW-1185">Reference proteome</keyword>
<dbReference type="Pfam" id="PF00644">
    <property type="entry name" value="PARP"/>
    <property type="match status" value="4"/>
</dbReference>
<dbReference type="GO" id="GO:0043539">
    <property type="term" value="F:protein serine/threonine kinase activator activity"/>
    <property type="evidence" value="ECO:0000318"/>
    <property type="project" value="GO_Central"/>
</dbReference>
<feature type="compositionally biased region" description="Basic and acidic residues" evidence="6">
    <location>
        <begin position="1019"/>
        <end position="1030"/>
    </location>
</feature>
<evidence type="ECO:0000313" key="7">
    <source>
        <dbReference type="EnsemblMetazoa" id="PPA12581.1"/>
    </source>
</evidence>
<comment type="similarity">
    <text evidence="5">Belongs to the ARTD/PARP family.</text>
</comment>
<keyword evidence="4" id="KW-0520">NAD</keyword>
<evidence type="ECO:0000256" key="4">
    <source>
        <dbReference type="ARBA" id="ARBA00023027"/>
    </source>
</evidence>
<dbReference type="GO" id="GO:0030968">
    <property type="term" value="P:endoplasmic reticulum unfolded protein response"/>
    <property type="evidence" value="ECO:0000318"/>
    <property type="project" value="GO_Central"/>
</dbReference>
<feature type="compositionally biased region" description="Basic and acidic residues" evidence="6">
    <location>
        <begin position="708"/>
        <end position="717"/>
    </location>
</feature>
<proteinExistence type="inferred from homology"/>
<feature type="region of interest" description="Disordered" evidence="6">
    <location>
        <begin position="904"/>
        <end position="937"/>
    </location>
</feature>
<feature type="region of interest" description="Disordered" evidence="6">
    <location>
        <begin position="632"/>
        <end position="886"/>
    </location>
</feature>
<reference evidence="8" key="1">
    <citation type="journal article" date="2008" name="Nat. Genet.">
        <title>The Pristionchus pacificus genome provides a unique perspective on nematode lifestyle and parasitism.</title>
        <authorList>
            <person name="Dieterich C."/>
            <person name="Clifton S.W."/>
            <person name="Schuster L.N."/>
            <person name="Chinwalla A."/>
            <person name="Delehaunty K."/>
            <person name="Dinkelacker I."/>
            <person name="Fulton L."/>
            <person name="Fulton R."/>
            <person name="Godfrey J."/>
            <person name="Minx P."/>
            <person name="Mitreva M."/>
            <person name="Roeseler W."/>
            <person name="Tian H."/>
            <person name="Witte H."/>
            <person name="Yang S.P."/>
            <person name="Wilson R.K."/>
            <person name="Sommer R.J."/>
        </authorList>
    </citation>
    <scope>NUCLEOTIDE SEQUENCE [LARGE SCALE GENOMIC DNA]</scope>
    <source>
        <strain evidence="8">PS312</strain>
    </source>
</reference>
<keyword evidence="2" id="KW-0808">Transferase</keyword>
<feature type="region of interest" description="Disordered" evidence="6">
    <location>
        <begin position="1"/>
        <end position="25"/>
    </location>
</feature>
<accession>A0A8R1U8S0</accession>
<feature type="compositionally biased region" description="Acidic residues" evidence="6">
    <location>
        <begin position="785"/>
        <end position="801"/>
    </location>
</feature>
<evidence type="ECO:0000256" key="6">
    <source>
        <dbReference type="SAM" id="MobiDB-lite"/>
    </source>
</evidence>
<dbReference type="SUPFAM" id="SSF56399">
    <property type="entry name" value="ADP-ribosylation"/>
    <property type="match status" value="4"/>
</dbReference>
<feature type="compositionally biased region" description="Basic and acidic residues" evidence="6">
    <location>
        <begin position="664"/>
        <end position="674"/>
    </location>
</feature>
<evidence type="ECO:0000256" key="2">
    <source>
        <dbReference type="ARBA" id="ARBA00022679"/>
    </source>
</evidence>
<dbReference type="PROSITE" id="PS51059">
    <property type="entry name" value="PARP_CATALYTIC"/>
    <property type="match status" value="1"/>
</dbReference>
<feature type="compositionally biased region" description="Basic residues" evidence="6">
    <location>
        <begin position="744"/>
        <end position="754"/>
    </location>
</feature>
<feature type="compositionally biased region" description="Acidic residues" evidence="6">
    <location>
        <begin position="1069"/>
        <end position="1088"/>
    </location>
</feature>
<dbReference type="GO" id="GO:0016020">
    <property type="term" value="C:membrane"/>
    <property type="evidence" value="ECO:0000318"/>
    <property type="project" value="GO_Central"/>
</dbReference>
<dbReference type="GO" id="GO:0016779">
    <property type="term" value="F:nucleotidyltransferase activity"/>
    <property type="evidence" value="ECO:0007669"/>
    <property type="project" value="UniProtKB-KW"/>
</dbReference>
<name>A0A2A6CRX8_PRIPA</name>
<dbReference type="GO" id="GO:0019900">
    <property type="term" value="F:kinase binding"/>
    <property type="evidence" value="ECO:0000318"/>
    <property type="project" value="GO_Central"/>
</dbReference>
<evidence type="ECO:0000256" key="5">
    <source>
        <dbReference type="ARBA" id="ARBA00024347"/>
    </source>
</evidence>
<protein>
    <submittedName>
        <fullName evidence="7">Poly [ADP-ribose] polymerase</fullName>
    </submittedName>
</protein>
<reference evidence="7" key="2">
    <citation type="submission" date="2022-06" db="UniProtKB">
        <authorList>
            <consortium name="EnsemblMetazoa"/>
        </authorList>
    </citation>
    <scope>IDENTIFICATION</scope>
    <source>
        <strain evidence="7">PS312</strain>
    </source>
</reference>
<feature type="region of interest" description="Disordered" evidence="6">
    <location>
        <begin position="573"/>
        <end position="611"/>
    </location>
</feature>
<dbReference type="PANTHER" id="PTHR21328">
    <property type="entry name" value="POLY ADP-RIBOSE POLYMERASE FAMILY, MEMBER PARP"/>
    <property type="match status" value="1"/>
</dbReference>
<feature type="region of interest" description="Disordered" evidence="6">
    <location>
        <begin position="957"/>
        <end position="1088"/>
    </location>
</feature>
<dbReference type="FunFam" id="3.90.228.10:FF:000022">
    <property type="entry name" value="Poly [ADP-ribose] polymerase"/>
    <property type="match status" value="4"/>
</dbReference>
<organism evidence="7 8">
    <name type="scientific">Pristionchus pacificus</name>
    <name type="common">Parasitic nematode worm</name>
    <dbReference type="NCBI Taxonomy" id="54126"/>
    <lineage>
        <taxon>Eukaryota</taxon>
        <taxon>Metazoa</taxon>
        <taxon>Ecdysozoa</taxon>
        <taxon>Nematoda</taxon>
        <taxon>Chromadorea</taxon>
        <taxon>Rhabditida</taxon>
        <taxon>Rhabditina</taxon>
        <taxon>Diplogasteromorpha</taxon>
        <taxon>Diplogasteroidea</taxon>
        <taxon>Neodiplogasteridae</taxon>
        <taxon>Pristionchus</taxon>
    </lineage>
</organism>
<keyword evidence="3" id="KW-0548">Nucleotidyltransferase</keyword>
<keyword evidence="1" id="KW-0328">Glycosyltransferase</keyword>
<feature type="compositionally biased region" description="Basic and acidic residues" evidence="6">
    <location>
        <begin position="681"/>
        <end position="696"/>
    </location>
</feature>